<feature type="active site" description="Nucleophile" evidence="9 11">
    <location>
        <position position="354"/>
    </location>
</feature>
<comment type="catalytic activity">
    <reaction evidence="1 12">
        <text>Hydrolysis of terminal, non-reducing beta-D-glucosyl residues with release of beta-D-glucose.</text>
        <dbReference type="EC" id="3.2.1.21"/>
    </reaction>
</comment>
<proteinExistence type="inferred from homology"/>
<dbReference type="PANTHER" id="PTHR10353:SF36">
    <property type="entry name" value="LP05116P"/>
    <property type="match status" value="1"/>
</dbReference>
<evidence type="ECO:0000256" key="6">
    <source>
        <dbReference type="ARBA" id="ARBA00023277"/>
    </source>
</evidence>
<dbReference type="GO" id="GO:0008422">
    <property type="term" value="F:beta-glucosidase activity"/>
    <property type="evidence" value="ECO:0007669"/>
    <property type="project" value="UniProtKB-EC"/>
</dbReference>
<dbReference type="PRINTS" id="PR00131">
    <property type="entry name" value="GLHYDRLASE1"/>
</dbReference>
<dbReference type="Gene3D" id="3.20.20.80">
    <property type="entry name" value="Glycosidases"/>
    <property type="match status" value="1"/>
</dbReference>
<gene>
    <name evidence="13" type="ORF">SAMN02745180_01458</name>
</gene>
<dbReference type="EMBL" id="FQXR01000006">
    <property type="protein sequence ID" value="SHH94360.1"/>
    <property type="molecule type" value="Genomic_DNA"/>
</dbReference>
<keyword evidence="4 12" id="KW-0378">Hydrolase</keyword>
<dbReference type="GO" id="GO:0005829">
    <property type="term" value="C:cytosol"/>
    <property type="evidence" value="ECO:0007669"/>
    <property type="project" value="TreeGrafter"/>
</dbReference>
<dbReference type="InterPro" id="IPR017853">
    <property type="entry name" value="GH"/>
</dbReference>
<evidence type="ECO:0000256" key="12">
    <source>
        <dbReference type="RuleBase" id="RU361175"/>
    </source>
</evidence>
<protein>
    <recommendedName>
        <fullName evidence="3 12">Beta-glucosidase</fullName>
        <ecNumber evidence="3 12">3.2.1.21</ecNumber>
    </recommendedName>
</protein>
<reference evidence="13 14" key="1">
    <citation type="submission" date="2016-11" db="EMBL/GenBank/DDBJ databases">
        <authorList>
            <person name="Jaros S."/>
            <person name="Januszkiewicz K."/>
            <person name="Wedrychowicz H."/>
        </authorList>
    </citation>
    <scope>NUCLEOTIDE SEQUENCE [LARGE SCALE GENOMIC DNA]</scope>
    <source>
        <strain evidence="13 14">DSM 13106</strain>
    </source>
</reference>
<dbReference type="PANTHER" id="PTHR10353">
    <property type="entry name" value="GLYCOSYL HYDROLASE"/>
    <property type="match status" value="1"/>
</dbReference>
<dbReference type="EC" id="3.2.1.21" evidence="3 12"/>
<evidence type="ECO:0000256" key="3">
    <source>
        <dbReference type="ARBA" id="ARBA00012744"/>
    </source>
</evidence>
<feature type="active site" description="Proton donor" evidence="9">
    <location>
        <position position="162"/>
    </location>
</feature>
<evidence type="ECO:0000256" key="8">
    <source>
        <dbReference type="ARBA" id="ARBA00023326"/>
    </source>
</evidence>
<keyword evidence="14" id="KW-1185">Reference proteome</keyword>
<evidence type="ECO:0000256" key="11">
    <source>
        <dbReference type="PROSITE-ProRule" id="PRU10055"/>
    </source>
</evidence>
<keyword evidence="6" id="KW-0119">Carbohydrate metabolism</keyword>
<keyword evidence="5" id="KW-0136">Cellulose degradation</keyword>
<feature type="binding site" evidence="10">
    <location>
        <position position="293"/>
    </location>
    <ligand>
        <name>substrate</name>
    </ligand>
</feature>
<evidence type="ECO:0000256" key="9">
    <source>
        <dbReference type="PIRSR" id="PIRSR617736-1"/>
    </source>
</evidence>
<dbReference type="FunFam" id="3.20.20.80:FF:000004">
    <property type="entry name" value="Beta-glucosidase 6-phospho-beta-glucosidase"/>
    <property type="match status" value="1"/>
</dbReference>
<evidence type="ECO:0000313" key="13">
    <source>
        <dbReference type="EMBL" id="SHH94360.1"/>
    </source>
</evidence>
<dbReference type="NCBIfam" id="TIGR03356">
    <property type="entry name" value="BGL"/>
    <property type="match status" value="1"/>
</dbReference>
<dbReference type="InterPro" id="IPR017736">
    <property type="entry name" value="Glyco_hydro_1_beta-glucosidase"/>
</dbReference>
<dbReference type="InterPro" id="IPR018120">
    <property type="entry name" value="Glyco_hydro_1_AS"/>
</dbReference>
<dbReference type="Pfam" id="PF00232">
    <property type="entry name" value="Glyco_hydro_1"/>
    <property type="match status" value="1"/>
</dbReference>
<dbReference type="PROSITE" id="PS00572">
    <property type="entry name" value="GLYCOSYL_HYDROL_F1_1"/>
    <property type="match status" value="1"/>
</dbReference>
<feature type="binding site" evidence="10">
    <location>
        <position position="19"/>
    </location>
    <ligand>
        <name>substrate</name>
    </ligand>
</feature>
<dbReference type="Proteomes" id="UP000184389">
    <property type="component" value="Unassembled WGS sequence"/>
</dbReference>
<sequence>MKLEFPKDFLWGSATASYQVEGAVNQDGKGMTSWDKYYHMPNRKYNGDVSTDHYNRYKEDIKLLSEINQKTYRFSVSWARIFPNGSGEINEKGLQFYDNLVDELLANNIEPNLTLYHWDMPLALMYKGGWLNREVVDNFVEYSKVLFTHFRGRVKLWSTINEPASEVMGGYIQGAHPPLRKNYTEALQVAHHLNLAHAKAVKLFNEMNMEGEIGIVLNPIPIHPASNKEEDIIAAKRAYDFYSDWYIAPILAGKYPEIMLEECQKKYNSPKIEPGDMEILKGAKVDYLGVNYYMRRVVANNPDSTGNIDDCFKNVRVKDGNYTEWGWEIYPEGLYELLSRIQKDYGKIDFYITENGMGFYDKVESNGQVVDDDRLDYIRQHIIQIHRCLEDGINIKGYYVWSAIDLLSWTNGFEKRYGLIRVDFDTLERSIKKSGRWYADFIANNYIEYNE</sequence>
<organism evidence="13 14">
    <name type="scientific">Sporanaerobacter acetigenes DSM 13106</name>
    <dbReference type="NCBI Taxonomy" id="1123281"/>
    <lineage>
        <taxon>Bacteria</taxon>
        <taxon>Bacillati</taxon>
        <taxon>Bacillota</taxon>
        <taxon>Tissierellia</taxon>
        <taxon>Tissierellales</taxon>
        <taxon>Sporanaerobacteraceae</taxon>
        <taxon>Sporanaerobacter</taxon>
    </lineage>
</organism>
<dbReference type="RefSeq" id="WP_072744139.1">
    <property type="nucleotide sequence ID" value="NZ_FQXR01000006.1"/>
</dbReference>
<name>A0A1M5X3G7_9FIRM</name>
<dbReference type="SUPFAM" id="SSF51445">
    <property type="entry name" value="(Trans)glycosidases"/>
    <property type="match status" value="1"/>
</dbReference>
<dbReference type="PROSITE" id="PS00653">
    <property type="entry name" value="GLYCOSYL_HYDROL_F1_2"/>
    <property type="match status" value="1"/>
</dbReference>
<comment type="similarity">
    <text evidence="2 12">Belongs to the glycosyl hydrolase 1 family.</text>
</comment>
<evidence type="ECO:0000256" key="1">
    <source>
        <dbReference type="ARBA" id="ARBA00000448"/>
    </source>
</evidence>
<dbReference type="InterPro" id="IPR001360">
    <property type="entry name" value="Glyco_hydro_1"/>
</dbReference>
<evidence type="ECO:0000256" key="10">
    <source>
        <dbReference type="PIRSR" id="PIRSR617736-2"/>
    </source>
</evidence>
<dbReference type="STRING" id="1123281.SAMN02745180_01458"/>
<dbReference type="OrthoDB" id="9765195at2"/>
<dbReference type="GO" id="GO:0030245">
    <property type="term" value="P:cellulose catabolic process"/>
    <property type="evidence" value="ECO:0007669"/>
    <property type="project" value="UniProtKB-KW"/>
</dbReference>
<accession>A0A1M5X3G7</accession>
<evidence type="ECO:0000313" key="14">
    <source>
        <dbReference type="Proteomes" id="UP000184389"/>
    </source>
</evidence>
<dbReference type="AlphaFoldDB" id="A0A1M5X3G7"/>
<evidence type="ECO:0000256" key="2">
    <source>
        <dbReference type="ARBA" id="ARBA00010838"/>
    </source>
</evidence>
<feature type="binding site" evidence="10">
    <location>
        <position position="117"/>
    </location>
    <ligand>
        <name>substrate</name>
    </ligand>
</feature>
<evidence type="ECO:0000256" key="4">
    <source>
        <dbReference type="ARBA" id="ARBA00022801"/>
    </source>
</evidence>
<keyword evidence="8" id="KW-0624">Polysaccharide degradation</keyword>
<evidence type="ECO:0000256" key="7">
    <source>
        <dbReference type="ARBA" id="ARBA00023295"/>
    </source>
</evidence>
<dbReference type="InterPro" id="IPR033132">
    <property type="entry name" value="GH_1_N_CS"/>
</dbReference>
<evidence type="ECO:0000256" key="5">
    <source>
        <dbReference type="ARBA" id="ARBA00023001"/>
    </source>
</evidence>
<keyword evidence="7 12" id="KW-0326">Glycosidase</keyword>
<feature type="binding site" evidence="10">
    <location>
        <position position="401"/>
    </location>
    <ligand>
        <name>substrate</name>
    </ligand>
</feature>
<feature type="binding site" evidence="10">
    <location>
        <position position="161"/>
    </location>
    <ligand>
        <name>substrate</name>
    </ligand>
</feature>